<evidence type="ECO:0000256" key="1">
    <source>
        <dbReference type="SAM" id="MobiDB-lite"/>
    </source>
</evidence>
<protein>
    <submittedName>
        <fullName evidence="4">Cation transporter</fullName>
    </submittedName>
</protein>
<feature type="region of interest" description="Disordered" evidence="1">
    <location>
        <begin position="1"/>
        <end position="32"/>
    </location>
</feature>
<reference evidence="2 3" key="2">
    <citation type="submission" date="2018-11" db="EMBL/GenBank/DDBJ databases">
        <authorList>
            <consortium name="Pathogen Informatics"/>
        </authorList>
    </citation>
    <scope>NUCLEOTIDE SEQUENCE [LARGE SCALE GENOMIC DNA]</scope>
</reference>
<sequence length="32" mass="3387">MSSGCCESAGDHPTIARSDSSGIMVEKSRHHL</sequence>
<reference evidence="4" key="1">
    <citation type="submission" date="2017-02" db="UniProtKB">
        <authorList>
            <consortium name="WormBaseParasite"/>
        </authorList>
    </citation>
    <scope>IDENTIFICATION</scope>
</reference>
<gene>
    <name evidence="2" type="ORF">NBR_LOCUS8230</name>
</gene>
<dbReference type="WBParaSite" id="NBR_0000822901-mRNA-1">
    <property type="protein sequence ID" value="NBR_0000822901-mRNA-1"/>
    <property type="gene ID" value="NBR_0000822901"/>
</dbReference>
<dbReference type="Proteomes" id="UP000271162">
    <property type="component" value="Unassembled WGS sequence"/>
</dbReference>
<evidence type="ECO:0000313" key="4">
    <source>
        <dbReference type="WBParaSite" id="NBR_0000822901-mRNA-1"/>
    </source>
</evidence>
<organism evidence="4">
    <name type="scientific">Nippostrongylus brasiliensis</name>
    <name type="common">Rat hookworm</name>
    <dbReference type="NCBI Taxonomy" id="27835"/>
    <lineage>
        <taxon>Eukaryota</taxon>
        <taxon>Metazoa</taxon>
        <taxon>Ecdysozoa</taxon>
        <taxon>Nematoda</taxon>
        <taxon>Chromadorea</taxon>
        <taxon>Rhabditida</taxon>
        <taxon>Rhabditina</taxon>
        <taxon>Rhabditomorpha</taxon>
        <taxon>Strongyloidea</taxon>
        <taxon>Heligmosomidae</taxon>
        <taxon>Nippostrongylus</taxon>
    </lineage>
</organism>
<accession>A0A0N4XYQ1</accession>
<name>A0A0N4XYQ1_NIPBR</name>
<keyword evidence="3" id="KW-1185">Reference proteome</keyword>
<dbReference type="EMBL" id="UYSL01019979">
    <property type="protein sequence ID" value="VDL71819.1"/>
    <property type="molecule type" value="Genomic_DNA"/>
</dbReference>
<proteinExistence type="predicted"/>
<dbReference type="AlphaFoldDB" id="A0A0N4XYQ1"/>
<evidence type="ECO:0000313" key="2">
    <source>
        <dbReference type="EMBL" id="VDL71819.1"/>
    </source>
</evidence>
<evidence type="ECO:0000313" key="3">
    <source>
        <dbReference type="Proteomes" id="UP000271162"/>
    </source>
</evidence>